<keyword evidence="4" id="KW-0594">Phospholipid biosynthesis</keyword>
<dbReference type="PANTHER" id="PTHR10434">
    <property type="entry name" value="1-ACYL-SN-GLYCEROL-3-PHOSPHATE ACYLTRANSFERASE"/>
    <property type="match status" value="1"/>
</dbReference>
<dbReference type="SUPFAM" id="SSF69593">
    <property type="entry name" value="Glycerol-3-phosphate (1)-acyltransferase"/>
    <property type="match status" value="1"/>
</dbReference>
<evidence type="ECO:0000313" key="7">
    <source>
        <dbReference type="Proteomes" id="UP000316925"/>
    </source>
</evidence>
<evidence type="ECO:0000256" key="3">
    <source>
        <dbReference type="ARBA" id="ARBA00023315"/>
    </source>
</evidence>
<keyword evidence="4" id="KW-0443">Lipid metabolism</keyword>
<dbReference type="EC" id="2.3.1.51" evidence="4"/>
<evidence type="ECO:0000313" key="6">
    <source>
        <dbReference type="EMBL" id="TET92167.1"/>
    </source>
</evidence>
<comment type="domain">
    <text evidence="4">The HXXXXD motif is essential for acyltransferase activity and may constitute the binding site for the phosphate moiety of the glycerol-3-phosphate.</text>
</comment>
<feature type="domain" description="Phospholipid/glycerol acyltransferase" evidence="5">
    <location>
        <begin position="39"/>
        <end position="151"/>
    </location>
</feature>
<sequence>MKETPLWYHLLHELAIIIFKGLFSIKIQGKENIPPKGGVILASNHLSYLDPIVIGLLVSRKINFMAKRELFENPLFGCVISKLGAFPVRRERLDRETYQRALGLLKKGKILVLFPEGTRSRKGNLGHLREGTARIAVRTKVPLIPVVIRGTDKALPRGKKIVRLARIKVRIGKPLESEPLYEGKDIKRKVQRLHQRLEKSMKTLVERP</sequence>
<dbReference type="GO" id="GO:0006654">
    <property type="term" value="P:phosphatidic acid biosynthetic process"/>
    <property type="evidence" value="ECO:0007669"/>
    <property type="project" value="TreeGrafter"/>
</dbReference>
<evidence type="ECO:0000256" key="2">
    <source>
        <dbReference type="ARBA" id="ARBA00022679"/>
    </source>
</evidence>
<dbReference type="CDD" id="cd07989">
    <property type="entry name" value="LPLAT_AGPAT-like"/>
    <property type="match status" value="1"/>
</dbReference>
<name>A0A523YKS2_UNCAE</name>
<keyword evidence="3 4" id="KW-0012">Acyltransferase</keyword>
<keyword evidence="4" id="KW-0444">Lipid biosynthesis</keyword>
<reference evidence="6 7" key="1">
    <citation type="submission" date="2019-03" db="EMBL/GenBank/DDBJ databases">
        <title>Metabolic potential of uncultured bacteria and archaea associated with petroleum seepage in deep-sea sediments.</title>
        <authorList>
            <person name="Dong X."/>
            <person name="Hubert C."/>
        </authorList>
    </citation>
    <scope>NUCLEOTIDE SEQUENCE [LARGE SCALE GENOMIC DNA]</scope>
    <source>
        <strain evidence="6">E29_bin28</strain>
    </source>
</reference>
<keyword evidence="4" id="KW-1208">Phospholipid metabolism</keyword>
<proteinExistence type="inferred from homology"/>
<dbReference type="PANTHER" id="PTHR10434:SF40">
    <property type="entry name" value="1-ACYL-SN-GLYCEROL-3-PHOSPHATE ACYLTRANSFERASE"/>
    <property type="match status" value="1"/>
</dbReference>
<dbReference type="SMART" id="SM00563">
    <property type="entry name" value="PlsC"/>
    <property type="match status" value="1"/>
</dbReference>
<dbReference type="GO" id="GO:0003841">
    <property type="term" value="F:1-acylglycerol-3-phosphate O-acyltransferase activity"/>
    <property type="evidence" value="ECO:0007669"/>
    <property type="project" value="UniProtKB-UniRule"/>
</dbReference>
<evidence type="ECO:0000256" key="1">
    <source>
        <dbReference type="ARBA" id="ARBA00008655"/>
    </source>
</evidence>
<dbReference type="InterPro" id="IPR004552">
    <property type="entry name" value="AGP_acyltrans"/>
</dbReference>
<comment type="caution">
    <text evidence="6">The sequence shown here is derived from an EMBL/GenBank/DDBJ whole genome shotgun (WGS) entry which is preliminary data.</text>
</comment>
<protein>
    <recommendedName>
        <fullName evidence="4">1-acyl-sn-glycerol-3-phosphate acyltransferase</fullName>
        <ecNumber evidence="4">2.3.1.51</ecNumber>
    </recommendedName>
</protein>
<evidence type="ECO:0000256" key="4">
    <source>
        <dbReference type="RuleBase" id="RU361267"/>
    </source>
</evidence>
<dbReference type="NCBIfam" id="TIGR00530">
    <property type="entry name" value="AGP_acyltrn"/>
    <property type="match status" value="1"/>
</dbReference>
<comment type="similarity">
    <text evidence="1 4">Belongs to the 1-acyl-sn-glycerol-3-phosphate acyltransferase family.</text>
</comment>
<keyword evidence="2 4" id="KW-0808">Transferase</keyword>
<dbReference type="AlphaFoldDB" id="A0A523YKS2"/>
<accession>A0A523YKS2</accession>
<dbReference type="Pfam" id="PF01553">
    <property type="entry name" value="Acyltransferase"/>
    <property type="match status" value="1"/>
</dbReference>
<dbReference type="Proteomes" id="UP000316925">
    <property type="component" value="Unassembled WGS sequence"/>
</dbReference>
<comment type="catalytic activity">
    <reaction evidence="4">
        <text>a 1-acyl-sn-glycero-3-phosphate + an acyl-CoA = a 1,2-diacyl-sn-glycero-3-phosphate + CoA</text>
        <dbReference type="Rhea" id="RHEA:19709"/>
        <dbReference type="ChEBI" id="CHEBI:57287"/>
        <dbReference type="ChEBI" id="CHEBI:57970"/>
        <dbReference type="ChEBI" id="CHEBI:58342"/>
        <dbReference type="ChEBI" id="CHEBI:58608"/>
        <dbReference type="EC" id="2.3.1.51"/>
    </reaction>
</comment>
<evidence type="ECO:0000259" key="5">
    <source>
        <dbReference type="SMART" id="SM00563"/>
    </source>
</evidence>
<dbReference type="InterPro" id="IPR002123">
    <property type="entry name" value="Plipid/glycerol_acylTrfase"/>
</dbReference>
<dbReference type="GO" id="GO:0016020">
    <property type="term" value="C:membrane"/>
    <property type="evidence" value="ECO:0007669"/>
    <property type="project" value="InterPro"/>
</dbReference>
<gene>
    <name evidence="6" type="ORF">E3J33_04215</name>
</gene>
<dbReference type="EMBL" id="SOIJ01000239">
    <property type="protein sequence ID" value="TET92167.1"/>
    <property type="molecule type" value="Genomic_DNA"/>
</dbReference>
<organism evidence="6 7">
    <name type="scientific">Aerophobetes bacterium</name>
    <dbReference type="NCBI Taxonomy" id="2030807"/>
    <lineage>
        <taxon>Bacteria</taxon>
        <taxon>Candidatus Aerophobota</taxon>
    </lineage>
</organism>